<feature type="binding site" evidence="10">
    <location>
        <position position="78"/>
    </location>
    <ligand>
        <name>Fe cation</name>
        <dbReference type="ChEBI" id="CHEBI:24875"/>
        <note>catalytic</note>
    </ligand>
</feature>
<dbReference type="InterPro" id="IPR011051">
    <property type="entry name" value="RmlC_Cupin_sf"/>
</dbReference>
<evidence type="ECO:0000256" key="10">
    <source>
        <dbReference type="PIRSR" id="PIRSR610300-51"/>
    </source>
</evidence>
<keyword evidence="4 10" id="KW-0479">Metal-binding</keyword>
<dbReference type="CDD" id="cd10548">
    <property type="entry name" value="cupin_CDO"/>
    <property type="match status" value="1"/>
</dbReference>
<organism evidence="12 13">
    <name type="scientific">Pristionchus entomophagus</name>
    <dbReference type="NCBI Taxonomy" id="358040"/>
    <lineage>
        <taxon>Eukaryota</taxon>
        <taxon>Metazoa</taxon>
        <taxon>Ecdysozoa</taxon>
        <taxon>Nematoda</taxon>
        <taxon>Chromadorea</taxon>
        <taxon>Rhabditida</taxon>
        <taxon>Rhabditina</taxon>
        <taxon>Diplogasteromorpha</taxon>
        <taxon>Diplogasteroidea</taxon>
        <taxon>Neodiplogasteridae</taxon>
        <taxon>Pristionchus</taxon>
    </lineage>
</organism>
<keyword evidence="6 11" id="KW-0223">Dioxygenase</keyword>
<keyword evidence="5 9" id="KW-0883">Thioether bond</keyword>
<evidence type="ECO:0000256" key="2">
    <source>
        <dbReference type="ARBA" id="ARBA00006622"/>
    </source>
</evidence>
<dbReference type="Proteomes" id="UP001432027">
    <property type="component" value="Unassembled WGS sequence"/>
</dbReference>
<feature type="cross-link" description="3'-(S-cysteinyl)-tyrosine (Cys-Tyr)" evidence="9">
    <location>
        <begin position="85"/>
        <end position="153"/>
    </location>
</feature>
<feature type="binding site" evidence="10">
    <location>
        <position position="136"/>
    </location>
    <ligand>
        <name>Fe cation</name>
        <dbReference type="ChEBI" id="CHEBI:24875"/>
        <note>catalytic</note>
    </ligand>
</feature>
<evidence type="ECO:0000313" key="13">
    <source>
        <dbReference type="Proteomes" id="UP001432027"/>
    </source>
</evidence>
<evidence type="ECO:0000313" key="12">
    <source>
        <dbReference type="EMBL" id="GMT02202.1"/>
    </source>
</evidence>
<evidence type="ECO:0000256" key="1">
    <source>
        <dbReference type="ARBA" id="ARBA00004759"/>
    </source>
</evidence>
<dbReference type="InterPro" id="IPR014710">
    <property type="entry name" value="RmlC-like_jellyroll"/>
</dbReference>
<dbReference type="GO" id="GO:0008198">
    <property type="term" value="F:ferrous iron binding"/>
    <property type="evidence" value="ECO:0007669"/>
    <property type="project" value="TreeGrafter"/>
</dbReference>
<comment type="pathway">
    <text evidence="1 11">Organosulfur biosynthesis; taurine biosynthesis; hypotaurine from L-cysteine: step 1/2.</text>
</comment>
<dbReference type="EC" id="1.13.11.20" evidence="3 11"/>
<dbReference type="EMBL" id="BTSX01000005">
    <property type="protein sequence ID" value="GMT02202.1"/>
    <property type="molecule type" value="Genomic_DNA"/>
</dbReference>
<reference evidence="12" key="1">
    <citation type="submission" date="2023-10" db="EMBL/GenBank/DDBJ databases">
        <title>Genome assembly of Pristionchus species.</title>
        <authorList>
            <person name="Yoshida K."/>
            <person name="Sommer R.J."/>
        </authorList>
    </citation>
    <scope>NUCLEOTIDE SEQUENCE</scope>
    <source>
        <strain evidence="12">RS0144</strain>
    </source>
</reference>
<dbReference type="Pfam" id="PF05995">
    <property type="entry name" value="CDO_I"/>
    <property type="match status" value="1"/>
</dbReference>
<dbReference type="Gene3D" id="2.60.120.10">
    <property type="entry name" value="Jelly Rolls"/>
    <property type="match status" value="1"/>
</dbReference>
<evidence type="ECO:0000256" key="5">
    <source>
        <dbReference type="ARBA" id="ARBA00022784"/>
    </source>
</evidence>
<dbReference type="PANTHER" id="PTHR12918">
    <property type="entry name" value="CYSTEINE DIOXYGENASE"/>
    <property type="match status" value="1"/>
</dbReference>
<comment type="catalytic activity">
    <reaction evidence="11">
        <text>L-cysteine + O2 = 3-sulfino-L-alanine + H(+)</text>
        <dbReference type="Rhea" id="RHEA:20441"/>
        <dbReference type="ChEBI" id="CHEBI:15378"/>
        <dbReference type="ChEBI" id="CHEBI:15379"/>
        <dbReference type="ChEBI" id="CHEBI:35235"/>
        <dbReference type="ChEBI" id="CHEBI:61085"/>
        <dbReference type="EC" id="1.13.11.20"/>
    </reaction>
</comment>
<accession>A0AAV5U734</accession>
<comment type="cofactor">
    <cofactor evidence="11">
        <name>Fe cation</name>
        <dbReference type="ChEBI" id="CHEBI:24875"/>
    </cofactor>
    <text evidence="11">Binds 1 Fe cation per subunit.</text>
</comment>
<keyword evidence="8 10" id="KW-0408">Iron</keyword>
<protein>
    <recommendedName>
        <fullName evidence="3 11">Cysteine dioxygenase</fullName>
        <ecNumber evidence="3 11">1.13.11.20</ecNumber>
    </recommendedName>
</protein>
<name>A0AAV5U734_9BILA</name>
<evidence type="ECO:0000256" key="9">
    <source>
        <dbReference type="PIRSR" id="PIRSR610300-50"/>
    </source>
</evidence>
<proteinExistence type="inferred from homology"/>
<dbReference type="AlphaFoldDB" id="A0AAV5U734"/>
<evidence type="ECO:0000256" key="3">
    <source>
        <dbReference type="ARBA" id="ARBA00013133"/>
    </source>
</evidence>
<sequence>MDFQQLIDEILESFDQEPVDLGRIKALLDGYKSKREEWKKYAIFDALQSYTRNLVHRGNGKFNALILCWGPGACSNVHDHPGSQCFVKVLSGELMETRFHFPQEGADRRLTPLDRIDQSTYRVDEVTHIDDSIGVHRMENPSHAEPTISLHIYCPPYQECKLYDQRTSKTHVGKMTFWSEYGVLTKDQGPAASS</sequence>
<comment type="similarity">
    <text evidence="2 11">Belongs to the cysteine dioxygenase family.</text>
</comment>
<evidence type="ECO:0000256" key="11">
    <source>
        <dbReference type="RuleBase" id="RU366010"/>
    </source>
</evidence>
<dbReference type="GO" id="GO:0042412">
    <property type="term" value="P:taurine biosynthetic process"/>
    <property type="evidence" value="ECO:0007669"/>
    <property type="project" value="UniProtKB-UniRule"/>
</dbReference>
<evidence type="ECO:0000256" key="4">
    <source>
        <dbReference type="ARBA" id="ARBA00022723"/>
    </source>
</evidence>
<evidence type="ECO:0000256" key="6">
    <source>
        <dbReference type="ARBA" id="ARBA00022964"/>
    </source>
</evidence>
<keyword evidence="7 11" id="KW-0560">Oxidoreductase</keyword>
<dbReference type="PANTHER" id="PTHR12918:SF1">
    <property type="entry name" value="CYSTEINE DIOXYGENASE TYPE 1"/>
    <property type="match status" value="1"/>
</dbReference>
<dbReference type="GO" id="GO:0019448">
    <property type="term" value="P:L-cysteine catabolic process"/>
    <property type="evidence" value="ECO:0007669"/>
    <property type="project" value="TreeGrafter"/>
</dbReference>
<dbReference type="InterPro" id="IPR010300">
    <property type="entry name" value="CDO_1"/>
</dbReference>
<evidence type="ECO:0000256" key="7">
    <source>
        <dbReference type="ARBA" id="ARBA00023002"/>
    </source>
</evidence>
<keyword evidence="13" id="KW-1185">Reference proteome</keyword>
<dbReference type="GO" id="GO:0017172">
    <property type="term" value="F:cysteine dioxygenase activity"/>
    <property type="evidence" value="ECO:0007669"/>
    <property type="project" value="UniProtKB-UniRule"/>
</dbReference>
<comment type="caution">
    <text evidence="12">The sequence shown here is derived from an EMBL/GenBank/DDBJ whole genome shotgun (WGS) entry which is preliminary data.</text>
</comment>
<dbReference type="SUPFAM" id="SSF51182">
    <property type="entry name" value="RmlC-like cupins"/>
    <property type="match status" value="1"/>
</dbReference>
<feature type="binding site" evidence="10">
    <location>
        <position position="80"/>
    </location>
    <ligand>
        <name>Fe cation</name>
        <dbReference type="ChEBI" id="CHEBI:24875"/>
        <note>catalytic</note>
    </ligand>
</feature>
<evidence type="ECO:0000256" key="8">
    <source>
        <dbReference type="ARBA" id="ARBA00023004"/>
    </source>
</evidence>
<gene>
    <name evidence="12" type="ORF">PENTCL1PPCAC_24376</name>
</gene>